<dbReference type="EMBL" id="CP018632">
    <property type="protein sequence ID" value="ASJ73147.1"/>
    <property type="molecule type" value="Genomic_DNA"/>
</dbReference>
<accession>A0A2Z2NZB8</accession>
<name>A0A2Z2NZB8_9GAMM</name>
<dbReference type="AlphaFoldDB" id="A0A2Z2NZB8"/>
<organism evidence="1 2">
    <name type="scientific">Granulosicoccus antarcticus IMCC3135</name>
    <dbReference type="NCBI Taxonomy" id="1192854"/>
    <lineage>
        <taxon>Bacteria</taxon>
        <taxon>Pseudomonadati</taxon>
        <taxon>Pseudomonadota</taxon>
        <taxon>Gammaproteobacteria</taxon>
        <taxon>Chromatiales</taxon>
        <taxon>Granulosicoccaceae</taxon>
        <taxon>Granulosicoccus</taxon>
    </lineage>
</organism>
<dbReference type="Proteomes" id="UP000250079">
    <property type="component" value="Chromosome"/>
</dbReference>
<protein>
    <submittedName>
        <fullName evidence="1">Uncharacterized protein</fullName>
    </submittedName>
</protein>
<gene>
    <name evidence="1" type="ORF">IMCC3135_15315</name>
</gene>
<reference evidence="1 2" key="1">
    <citation type="submission" date="2016-12" db="EMBL/GenBank/DDBJ databases">
        <authorList>
            <person name="Song W.-J."/>
            <person name="Kurnit D.M."/>
        </authorList>
    </citation>
    <scope>NUCLEOTIDE SEQUENCE [LARGE SCALE GENOMIC DNA]</scope>
    <source>
        <strain evidence="1 2">IMCC3135</strain>
    </source>
</reference>
<keyword evidence="2" id="KW-1185">Reference proteome</keyword>
<proteinExistence type="predicted"/>
<sequence length="95" mass="10264">MSHSIVFLISSKSGFLPVAAATSVGPLGLHIVRSAACYKKRAHTEDRQFPEKLDLFLFIHMLAVPEIPAGKPNAPAMMLGDHCADLVRAQNLPLS</sequence>
<dbReference type="KEGG" id="gai:IMCC3135_15315"/>
<evidence type="ECO:0000313" key="1">
    <source>
        <dbReference type="EMBL" id="ASJ73147.1"/>
    </source>
</evidence>
<evidence type="ECO:0000313" key="2">
    <source>
        <dbReference type="Proteomes" id="UP000250079"/>
    </source>
</evidence>